<name>A0AC59YBR8_RANTA</name>
<protein>
    <submittedName>
        <fullName evidence="1">Uncharacterized protein</fullName>
    </submittedName>
</protein>
<organism evidence="1 2">
    <name type="scientific">Rangifer tarandus platyrhynchus</name>
    <name type="common">Svalbard reindeer</name>
    <dbReference type="NCBI Taxonomy" id="3082113"/>
    <lineage>
        <taxon>Eukaryota</taxon>
        <taxon>Metazoa</taxon>
        <taxon>Chordata</taxon>
        <taxon>Craniata</taxon>
        <taxon>Vertebrata</taxon>
        <taxon>Euteleostomi</taxon>
        <taxon>Mammalia</taxon>
        <taxon>Eutheria</taxon>
        <taxon>Laurasiatheria</taxon>
        <taxon>Artiodactyla</taxon>
        <taxon>Ruminantia</taxon>
        <taxon>Pecora</taxon>
        <taxon>Cervidae</taxon>
        <taxon>Odocoileinae</taxon>
        <taxon>Rangifer</taxon>
    </lineage>
</organism>
<accession>A0AC59YBR8</accession>
<gene>
    <name evidence="1" type="ORF">MRATA1EN22A_LOCUS3990</name>
</gene>
<dbReference type="Proteomes" id="UP001162501">
    <property type="component" value="Chromosome 12"/>
</dbReference>
<proteinExistence type="predicted"/>
<reference evidence="1" key="1">
    <citation type="submission" date="2023-05" db="EMBL/GenBank/DDBJ databases">
        <authorList>
            <consortium name="ELIXIR-Norway"/>
        </authorList>
    </citation>
    <scope>NUCLEOTIDE SEQUENCE</scope>
</reference>
<reference evidence="1" key="2">
    <citation type="submission" date="2025-03" db="EMBL/GenBank/DDBJ databases">
        <authorList>
            <consortium name="ELIXIR-Norway"/>
            <consortium name="Elixir Norway"/>
        </authorList>
    </citation>
    <scope>NUCLEOTIDE SEQUENCE</scope>
</reference>
<dbReference type="EMBL" id="OX596096">
    <property type="protein sequence ID" value="CAM9542721.1"/>
    <property type="molecule type" value="Genomic_DNA"/>
</dbReference>
<sequence>MGAPPPLLTNPGVHRGAHSLAHGHSRWRRQAWNQDPSHPTRKAIPQSRAIWVHLGESSLRERARSQCVCALQTGCFPGDGPQLGLHTPALSLPHAGQFPGVPVQRFLNVPWLEHSP</sequence>
<evidence type="ECO:0000313" key="2">
    <source>
        <dbReference type="Proteomes" id="UP001162501"/>
    </source>
</evidence>
<evidence type="ECO:0000313" key="1">
    <source>
        <dbReference type="EMBL" id="CAM9542721.1"/>
    </source>
</evidence>